<protein>
    <recommendedName>
        <fullName evidence="3">Tyrosinase copper-binding domain-containing protein</fullName>
    </recommendedName>
</protein>
<keyword evidence="5" id="KW-1185">Reference proteome</keyword>
<dbReference type="OrthoDB" id="6132182at2759"/>
<dbReference type="AlphaFoldDB" id="A0A136ILZ0"/>
<evidence type="ECO:0000313" key="5">
    <source>
        <dbReference type="Proteomes" id="UP000070501"/>
    </source>
</evidence>
<dbReference type="PANTHER" id="PTHR11474">
    <property type="entry name" value="TYROSINASE FAMILY MEMBER"/>
    <property type="match status" value="1"/>
</dbReference>
<gene>
    <name evidence="4" type="ORF">Micbo1qcDRAFT_186376</name>
</gene>
<dbReference type="InterPro" id="IPR008922">
    <property type="entry name" value="Di-copper_centre_dom_sf"/>
</dbReference>
<evidence type="ECO:0000256" key="2">
    <source>
        <dbReference type="ARBA" id="ARBA00023008"/>
    </source>
</evidence>
<accession>A0A136ILZ0</accession>
<dbReference type="InterPro" id="IPR050316">
    <property type="entry name" value="Tyrosinase/Hemocyanin"/>
</dbReference>
<evidence type="ECO:0000256" key="1">
    <source>
        <dbReference type="ARBA" id="ARBA00022723"/>
    </source>
</evidence>
<dbReference type="SUPFAM" id="SSF48056">
    <property type="entry name" value="Di-copper centre-containing domain"/>
    <property type="match status" value="1"/>
</dbReference>
<organism evidence="4 5">
    <name type="scientific">Microdochium bolleyi</name>
    <dbReference type="NCBI Taxonomy" id="196109"/>
    <lineage>
        <taxon>Eukaryota</taxon>
        <taxon>Fungi</taxon>
        <taxon>Dikarya</taxon>
        <taxon>Ascomycota</taxon>
        <taxon>Pezizomycotina</taxon>
        <taxon>Sordariomycetes</taxon>
        <taxon>Xylariomycetidae</taxon>
        <taxon>Xylariales</taxon>
        <taxon>Microdochiaceae</taxon>
        <taxon>Microdochium</taxon>
    </lineage>
</organism>
<dbReference type="GO" id="GO:0046872">
    <property type="term" value="F:metal ion binding"/>
    <property type="evidence" value="ECO:0007669"/>
    <property type="project" value="UniProtKB-KW"/>
</dbReference>
<dbReference type="PRINTS" id="PR00092">
    <property type="entry name" value="TYROSINASE"/>
</dbReference>
<dbReference type="PROSITE" id="PS00498">
    <property type="entry name" value="TYROSINASE_2"/>
    <property type="match status" value="1"/>
</dbReference>
<keyword evidence="1" id="KW-0479">Metal-binding</keyword>
<dbReference type="Pfam" id="PF00264">
    <property type="entry name" value="Tyrosinase"/>
    <property type="match status" value="1"/>
</dbReference>
<evidence type="ECO:0000313" key="4">
    <source>
        <dbReference type="EMBL" id="KXJ85864.1"/>
    </source>
</evidence>
<dbReference type="PANTHER" id="PTHR11474:SF126">
    <property type="entry name" value="TYROSINASE-LIKE PROTEIN TYR-1-RELATED"/>
    <property type="match status" value="1"/>
</dbReference>
<keyword evidence="2" id="KW-0186">Copper</keyword>
<evidence type="ECO:0000259" key="3">
    <source>
        <dbReference type="PROSITE" id="PS00498"/>
    </source>
</evidence>
<proteinExistence type="predicted"/>
<dbReference type="STRING" id="196109.A0A136ILZ0"/>
<reference evidence="5" key="1">
    <citation type="submission" date="2016-02" db="EMBL/GenBank/DDBJ databases">
        <title>Draft genome sequence of Microdochium bolleyi, a fungal endophyte of beachgrass.</title>
        <authorList>
            <consortium name="DOE Joint Genome Institute"/>
            <person name="David A.S."/>
            <person name="May G."/>
            <person name="Haridas S."/>
            <person name="Lim J."/>
            <person name="Wang M."/>
            <person name="Labutti K."/>
            <person name="Lipzen A."/>
            <person name="Barry K."/>
            <person name="Grigoriev I.V."/>
        </authorList>
    </citation>
    <scope>NUCLEOTIDE SEQUENCE [LARGE SCALE GENOMIC DNA]</scope>
    <source>
        <strain evidence="5">J235TASD1</strain>
    </source>
</reference>
<dbReference type="Gene3D" id="1.10.1280.10">
    <property type="entry name" value="Di-copper center containing domain from catechol oxidase"/>
    <property type="match status" value="1"/>
</dbReference>
<dbReference type="Proteomes" id="UP000070501">
    <property type="component" value="Unassembled WGS sequence"/>
</dbReference>
<dbReference type="EMBL" id="KQ964273">
    <property type="protein sequence ID" value="KXJ85864.1"/>
    <property type="molecule type" value="Genomic_DNA"/>
</dbReference>
<feature type="domain" description="Tyrosinase copper-binding" evidence="3">
    <location>
        <begin position="194"/>
        <end position="205"/>
    </location>
</feature>
<dbReference type="InterPro" id="IPR002227">
    <property type="entry name" value="Tyrosinase_Cu-bd"/>
</dbReference>
<sequence length="271" mass="31459">MAGCRNTIYRRWGTLTAQQRTNYVGAIQCLMRRPRRGIWNGAANLYDEIVWVHAQMNAEIHLSDIFLPWHRYYLYMFRELLRTECNFNGPHPWWKETNNQGNFPASDIFSAQWFGALPQRDGNGNGRCISNGCIARGENKGITNQVTVQNEEVCHGQQGNSFPQHSFCNERRNHALFHNGFGPTMSNSAISPADPIFFLHHSYVDWQWKRWQNVASWRWSTISGCADRRSPCTPLTRDTWLRSRGLFRDMRVGELLDSEGTTTCYTYDLLV</sequence>
<dbReference type="InParanoid" id="A0A136ILZ0"/>
<name>A0A136ILZ0_9PEZI</name>
<dbReference type="GO" id="GO:0016491">
    <property type="term" value="F:oxidoreductase activity"/>
    <property type="evidence" value="ECO:0007669"/>
    <property type="project" value="InterPro"/>
</dbReference>